<evidence type="ECO:0000313" key="3">
    <source>
        <dbReference type="EMBL" id="MBB4155052.1"/>
    </source>
</evidence>
<dbReference type="PANTHER" id="PTHR46797:SF1">
    <property type="entry name" value="METHYLPHOSPHONATE SYNTHASE"/>
    <property type="match status" value="1"/>
</dbReference>
<dbReference type="PANTHER" id="PTHR46797">
    <property type="entry name" value="HTH-TYPE TRANSCRIPTIONAL REGULATOR"/>
    <property type="match status" value="1"/>
</dbReference>
<dbReference type="CDD" id="cd00093">
    <property type="entry name" value="HTH_XRE"/>
    <property type="match status" value="1"/>
</dbReference>
<dbReference type="RefSeq" id="WP_183986180.1">
    <property type="nucleotide sequence ID" value="NZ_JACIEV010000009.1"/>
</dbReference>
<dbReference type="SMART" id="SM00530">
    <property type="entry name" value="HTH_XRE"/>
    <property type="match status" value="1"/>
</dbReference>
<dbReference type="GO" id="GO:0003700">
    <property type="term" value="F:DNA-binding transcription factor activity"/>
    <property type="evidence" value="ECO:0007669"/>
    <property type="project" value="TreeGrafter"/>
</dbReference>
<dbReference type="EMBL" id="JACIEV010000009">
    <property type="protein sequence ID" value="MBB4155052.1"/>
    <property type="molecule type" value="Genomic_DNA"/>
</dbReference>
<evidence type="ECO:0000256" key="1">
    <source>
        <dbReference type="ARBA" id="ARBA00023125"/>
    </source>
</evidence>
<dbReference type="Pfam" id="PF01381">
    <property type="entry name" value="HTH_3"/>
    <property type="match status" value="1"/>
</dbReference>
<dbReference type="Gene3D" id="1.10.260.40">
    <property type="entry name" value="lambda repressor-like DNA-binding domains"/>
    <property type="match status" value="1"/>
</dbReference>
<keyword evidence="4" id="KW-1185">Reference proteome</keyword>
<dbReference type="InterPro" id="IPR001387">
    <property type="entry name" value="Cro/C1-type_HTH"/>
</dbReference>
<dbReference type="GO" id="GO:0005829">
    <property type="term" value="C:cytosol"/>
    <property type="evidence" value="ECO:0007669"/>
    <property type="project" value="TreeGrafter"/>
</dbReference>
<dbReference type="GO" id="GO:0003677">
    <property type="term" value="F:DNA binding"/>
    <property type="evidence" value="ECO:0007669"/>
    <property type="project" value="UniProtKB-KW"/>
</dbReference>
<protein>
    <submittedName>
        <fullName evidence="3">Transcriptional regulator with XRE-family HTH domain</fullName>
    </submittedName>
</protein>
<organism evidence="3 4">
    <name type="scientific">Sphingomonas jinjuensis</name>
    <dbReference type="NCBI Taxonomy" id="535907"/>
    <lineage>
        <taxon>Bacteria</taxon>
        <taxon>Pseudomonadati</taxon>
        <taxon>Pseudomonadota</taxon>
        <taxon>Alphaproteobacteria</taxon>
        <taxon>Sphingomonadales</taxon>
        <taxon>Sphingomonadaceae</taxon>
        <taxon>Sphingomonas</taxon>
    </lineage>
</organism>
<dbReference type="InterPro" id="IPR010982">
    <property type="entry name" value="Lambda_DNA-bd_dom_sf"/>
</dbReference>
<evidence type="ECO:0000313" key="4">
    <source>
        <dbReference type="Proteomes" id="UP000529795"/>
    </source>
</evidence>
<gene>
    <name evidence="3" type="ORF">GGQ80_002969</name>
</gene>
<sequence length="101" mass="11225">MQVEAIRKVGEAIRTRRLAAGHSQVAFSERADVDRQYLSRLERGQQNPSLLLLMRIALELDVTLVELLRDVRLDAAELRAVKRLSRGPRPAGHVGDGGDAE</sequence>
<evidence type="ECO:0000259" key="2">
    <source>
        <dbReference type="PROSITE" id="PS50943"/>
    </source>
</evidence>
<comment type="caution">
    <text evidence="3">The sequence shown here is derived from an EMBL/GenBank/DDBJ whole genome shotgun (WGS) entry which is preliminary data.</text>
</comment>
<feature type="domain" description="HTH cro/C1-type" evidence="2">
    <location>
        <begin position="13"/>
        <end position="67"/>
    </location>
</feature>
<dbReference type="Proteomes" id="UP000529795">
    <property type="component" value="Unassembled WGS sequence"/>
</dbReference>
<dbReference type="AlphaFoldDB" id="A0A840FEF4"/>
<keyword evidence="1" id="KW-0238">DNA-binding</keyword>
<name>A0A840FEF4_9SPHN</name>
<dbReference type="SUPFAM" id="SSF47413">
    <property type="entry name" value="lambda repressor-like DNA-binding domains"/>
    <property type="match status" value="1"/>
</dbReference>
<accession>A0A840FEF4</accession>
<proteinExistence type="predicted"/>
<reference evidence="3 4" key="1">
    <citation type="submission" date="2020-08" db="EMBL/GenBank/DDBJ databases">
        <title>Genomic Encyclopedia of Type Strains, Phase IV (KMG-IV): sequencing the most valuable type-strain genomes for metagenomic binning, comparative biology and taxonomic classification.</title>
        <authorList>
            <person name="Goeker M."/>
        </authorList>
    </citation>
    <scope>NUCLEOTIDE SEQUENCE [LARGE SCALE GENOMIC DNA]</scope>
    <source>
        <strain evidence="3 4">YC6723</strain>
    </source>
</reference>
<dbReference type="InterPro" id="IPR050807">
    <property type="entry name" value="TransReg_Diox_bact_type"/>
</dbReference>
<dbReference type="PROSITE" id="PS50943">
    <property type="entry name" value="HTH_CROC1"/>
    <property type="match status" value="1"/>
</dbReference>